<dbReference type="Proteomes" id="UP001056291">
    <property type="component" value="Chromosome"/>
</dbReference>
<evidence type="ECO:0000313" key="6">
    <source>
        <dbReference type="Proteomes" id="UP001056291"/>
    </source>
</evidence>
<dbReference type="InterPro" id="IPR042099">
    <property type="entry name" value="ANL_N_sf"/>
</dbReference>
<dbReference type="PROSITE" id="PS00455">
    <property type="entry name" value="AMP_BINDING"/>
    <property type="match status" value="1"/>
</dbReference>
<evidence type="ECO:0000256" key="1">
    <source>
        <dbReference type="ARBA" id="ARBA00006432"/>
    </source>
</evidence>
<dbReference type="Pfam" id="PF13193">
    <property type="entry name" value="AMP-binding_C"/>
    <property type="match status" value="1"/>
</dbReference>
<dbReference type="InterPro" id="IPR045851">
    <property type="entry name" value="AMP-bd_C_sf"/>
</dbReference>
<feature type="domain" description="AMP-binding enzyme C-terminal" evidence="4">
    <location>
        <begin position="438"/>
        <end position="511"/>
    </location>
</feature>
<proteinExistence type="inferred from homology"/>
<dbReference type="InterPro" id="IPR000873">
    <property type="entry name" value="AMP-dep_synth/lig_dom"/>
</dbReference>
<dbReference type="Pfam" id="PF00501">
    <property type="entry name" value="AMP-binding"/>
    <property type="match status" value="1"/>
</dbReference>
<feature type="domain" description="AMP-dependent synthetase/ligase" evidence="3">
    <location>
        <begin position="25"/>
        <end position="387"/>
    </location>
</feature>
<dbReference type="EMBL" id="CP098747">
    <property type="protein sequence ID" value="USG61950.1"/>
    <property type="molecule type" value="Genomic_DNA"/>
</dbReference>
<dbReference type="RefSeq" id="WP_251935402.1">
    <property type="nucleotide sequence ID" value="NZ_CP098747.1"/>
</dbReference>
<protein>
    <submittedName>
        <fullName evidence="5">AMP-binding protein</fullName>
    </submittedName>
</protein>
<dbReference type="PANTHER" id="PTHR43201">
    <property type="entry name" value="ACYL-COA SYNTHETASE"/>
    <property type="match status" value="1"/>
</dbReference>
<dbReference type="Gene3D" id="3.30.300.30">
    <property type="match status" value="1"/>
</dbReference>
<evidence type="ECO:0000259" key="3">
    <source>
        <dbReference type="Pfam" id="PF00501"/>
    </source>
</evidence>
<comment type="similarity">
    <text evidence="1">Belongs to the ATP-dependent AMP-binding enzyme family.</text>
</comment>
<keyword evidence="6" id="KW-1185">Reference proteome</keyword>
<organism evidence="5 6">
    <name type="scientific">Sneathiella marina</name>
    <dbReference type="NCBI Taxonomy" id="2950108"/>
    <lineage>
        <taxon>Bacteria</taxon>
        <taxon>Pseudomonadati</taxon>
        <taxon>Pseudomonadota</taxon>
        <taxon>Alphaproteobacteria</taxon>
        <taxon>Sneathiellales</taxon>
        <taxon>Sneathiellaceae</taxon>
        <taxon>Sneathiella</taxon>
    </lineage>
</organism>
<evidence type="ECO:0000259" key="4">
    <source>
        <dbReference type="Pfam" id="PF13193"/>
    </source>
</evidence>
<evidence type="ECO:0000313" key="5">
    <source>
        <dbReference type="EMBL" id="USG61950.1"/>
    </source>
</evidence>
<reference evidence="5" key="1">
    <citation type="submission" date="2022-06" db="EMBL/GenBank/DDBJ databases">
        <title>Sneathiella actinostolidae sp. nov., isolated from a sea anemonein the Western Pacific Ocean.</title>
        <authorList>
            <person name="Wei M.J."/>
        </authorList>
    </citation>
    <scope>NUCLEOTIDE SEQUENCE</scope>
    <source>
        <strain evidence="5">PHK-P5</strain>
    </source>
</reference>
<sequence length="529" mass="58594">MALISAIEKSHRSMVEGRDVPWLLDQWVTRNPDKPFLVWEPFDGRRKIYTYAEVGQKVDALAGALHAKGITLGDSILIHLDNSPEFIISWFACVKIGAIAVSTNTRSVARDMSYFAEHSGVVAAITQPCFAKLVFDTAPNVSFLILTDNDSGVPASAPEDIPHLAFSDLLKADNEIPTRAVDPHADLSVQFTSGTTSRPKAVLWSHANAIWGAQMSAAHMRLRDDDITQVFLPLFHTNAQSYSMLAMLWVGGTIVVQPKFSASRFWDVARRNKCTWASLIPFCVKALLAQDPPPDHCFRFWGPGIRMKIVEETYGIKTFGWWGMTEIITQGIFGDIDQPGPDLGIGRVAPGYDIEIRDEKGAYITPGSRGLLYIRGVRGVSLFKEYFDNDEANAKAFDDDGWFETGDLIVMDEEGNLFFGDREKDMLKVGGENVAASEIESVINETGWVNECAVVGQKHSMLDEVPVVFLIPSPSAPVDLAAQLVDVCEKNLTDFKVIRDVIIVDEFPRSTLEKIAKNELRARLPTIEA</sequence>
<accession>A0ABY4W432</accession>
<evidence type="ECO:0000256" key="2">
    <source>
        <dbReference type="ARBA" id="ARBA00022598"/>
    </source>
</evidence>
<dbReference type="SUPFAM" id="SSF56801">
    <property type="entry name" value="Acetyl-CoA synthetase-like"/>
    <property type="match status" value="1"/>
</dbReference>
<keyword evidence="2" id="KW-0436">Ligase</keyword>
<dbReference type="InterPro" id="IPR025110">
    <property type="entry name" value="AMP-bd_C"/>
</dbReference>
<dbReference type="InterPro" id="IPR020845">
    <property type="entry name" value="AMP-binding_CS"/>
</dbReference>
<name>A0ABY4W432_9PROT</name>
<dbReference type="PANTHER" id="PTHR43201:SF5">
    <property type="entry name" value="MEDIUM-CHAIN ACYL-COA LIGASE ACSF2, MITOCHONDRIAL"/>
    <property type="match status" value="1"/>
</dbReference>
<dbReference type="Gene3D" id="3.40.50.12780">
    <property type="entry name" value="N-terminal domain of ligase-like"/>
    <property type="match status" value="1"/>
</dbReference>
<gene>
    <name evidence="5" type="ORF">NBZ79_03050</name>
</gene>